<dbReference type="GO" id="GO:0008081">
    <property type="term" value="F:phosphoric diester hydrolase activity"/>
    <property type="evidence" value="ECO:0007669"/>
    <property type="project" value="TreeGrafter"/>
</dbReference>
<dbReference type="EMBL" id="JAVRRL010000015">
    <property type="protein sequence ID" value="KAK5114822.1"/>
    <property type="molecule type" value="Genomic_DNA"/>
</dbReference>
<evidence type="ECO:0000256" key="3">
    <source>
        <dbReference type="ARBA" id="ARBA00012459"/>
    </source>
</evidence>
<evidence type="ECO:0000256" key="9">
    <source>
        <dbReference type="ARBA" id="ARBA00022989"/>
    </source>
</evidence>
<evidence type="ECO:0000256" key="8">
    <source>
        <dbReference type="ARBA" id="ARBA00022968"/>
    </source>
</evidence>
<keyword evidence="8" id="KW-0735">Signal-anchor</keyword>
<keyword evidence="10 12" id="KW-0472">Membrane</keyword>
<gene>
    <name evidence="15" type="ORF">LTR62_001979</name>
</gene>
<dbReference type="PANTHER" id="PTHR10340">
    <property type="entry name" value="SPHINGOMYELIN PHOSPHODIESTERASE"/>
    <property type="match status" value="1"/>
</dbReference>
<keyword evidence="14" id="KW-0732">Signal</keyword>
<dbReference type="GO" id="GO:0000298">
    <property type="term" value="F:endopolyphosphatase activity"/>
    <property type="evidence" value="ECO:0007669"/>
    <property type="project" value="UniProtKB-EC"/>
</dbReference>
<evidence type="ECO:0000256" key="4">
    <source>
        <dbReference type="ARBA" id="ARBA00014458"/>
    </source>
</evidence>
<comment type="caution">
    <text evidence="15">The sequence shown here is derived from an EMBL/GenBank/DDBJ whole genome shotgun (WGS) entry which is preliminary data.</text>
</comment>
<feature type="region of interest" description="Disordered" evidence="13">
    <location>
        <begin position="382"/>
        <end position="419"/>
    </location>
</feature>
<evidence type="ECO:0000256" key="7">
    <source>
        <dbReference type="ARBA" id="ARBA00022801"/>
    </source>
</evidence>
<dbReference type="GO" id="GO:0006798">
    <property type="term" value="P:polyphosphate catabolic process"/>
    <property type="evidence" value="ECO:0007669"/>
    <property type="project" value="TreeGrafter"/>
</dbReference>
<evidence type="ECO:0000256" key="5">
    <source>
        <dbReference type="ARBA" id="ARBA00022554"/>
    </source>
</evidence>
<dbReference type="PIRSF" id="PIRSF027093">
    <property type="entry name" value="EndopolyPtase_N1"/>
    <property type="match status" value="1"/>
</dbReference>
<protein>
    <recommendedName>
        <fullName evidence="4 12">Endopolyphosphatase</fullName>
        <ecNumber evidence="3 12">3.6.1.10</ecNumber>
    </recommendedName>
</protein>
<keyword evidence="11" id="KW-0325">Glycoprotein</keyword>
<feature type="compositionally biased region" description="Basic residues" evidence="13">
    <location>
        <begin position="402"/>
        <end position="416"/>
    </location>
</feature>
<comment type="catalytic activity">
    <reaction evidence="12">
        <text>[phosphate](n+1) + n H2O = (n+1) phosphate + n H(+)</text>
        <dbReference type="Rhea" id="RHEA:22452"/>
        <dbReference type="Rhea" id="RHEA-COMP:14280"/>
        <dbReference type="ChEBI" id="CHEBI:15377"/>
        <dbReference type="ChEBI" id="CHEBI:15378"/>
        <dbReference type="ChEBI" id="CHEBI:16838"/>
        <dbReference type="ChEBI" id="CHEBI:43474"/>
        <dbReference type="EC" id="3.6.1.10"/>
    </reaction>
</comment>
<dbReference type="GO" id="GO:0000324">
    <property type="term" value="C:fungal-type vacuole"/>
    <property type="evidence" value="ECO:0007669"/>
    <property type="project" value="TreeGrafter"/>
</dbReference>
<evidence type="ECO:0000256" key="11">
    <source>
        <dbReference type="ARBA" id="ARBA00023180"/>
    </source>
</evidence>
<evidence type="ECO:0000313" key="15">
    <source>
        <dbReference type="EMBL" id="KAK5114822.1"/>
    </source>
</evidence>
<evidence type="ECO:0000256" key="13">
    <source>
        <dbReference type="SAM" id="MobiDB-lite"/>
    </source>
</evidence>
<evidence type="ECO:0000256" key="12">
    <source>
        <dbReference type="PIRNR" id="PIRNR027093"/>
    </source>
</evidence>
<dbReference type="SUPFAM" id="SSF56300">
    <property type="entry name" value="Metallo-dependent phosphatases"/>
    <property type="match status" value="1"/>
</dbReference>
<dbReference type="GO" id="GO:0005774">
    <property type="term" value="C:vacuolar membrane"/>
    <property type="evidence" value="ECO:0007669"/>
    <property type="project" value="UniProtKB-SubCell"/>
</dbReference>
<comment type="subcellular location">
    <subcellularLocation>
        <location evidence="1">Vacuole membrane</location>
        <topology evidence="1">Single-pass type II membrane protein</topology>
    </subcellularLocation>
</comment>
<evidence type="ECO:0000256" key="6">
    <source>
        <dbReference type="ARBA" id="ARBA00022692"/>
    </source>
</evidence>
<accession>A0AAN7TT83</accession>
<feature type="compositionally biased region" description="Low complexity" evidence="13">
    <location>
        <begin position="633"/>
        <end position="642"/>
    </location>
</feature>
<dbReference type="InterPro" id="IPR029052">
    <property type="entry name" value="Metallo-depent_PP-like"/>
</dbReference>
<reference evidence="15" key="1">
    <citation type="submission" date="2023-08" db="EMBL/GenBank/DDBJ databases">
        <title>Black Yeasts Isolated from many extreme environments.</title>
        <authorList>
            <person name="Coleine C."/>
            <person name="Stajich J.E."/>
            <person name="Selbmann L."/>
        </authorList>
    </citation>
    <scope>NUCLEOTIDE SEQUENCE</scope>
    <source>
        <strain evidence="15">CCFEE 5401</strain>
    </source>
</reference>
<evidence type="ECO:0000256" key="14">
    <source>
        <dbReference type="SAM" id="SignalP"/>
    </source>
</evidence>
<keyword evidence="5 12" id="KW-0926">Vacuole</keyword>
<feature type="signal peptide" evidence="14">
    <location>
        <begin position="1"/>
        <end position="17"/>
    </location>
</feature>
<sequence length="695" mass="79365">MRQSWLFGLAACTAVLAAPHDQVPIVGEGERPINIVSGGRAHTKKSRPLHGRFLHVTDFHPDRFYQVYASTAQDAACHRGQGPAGIYGAETSECDSPVALVNQTMQWIHDELKNKIDFVIWTGDSARHDNDEEKPRNTEQVLGLNEFMVQKMFEVFGKHNGDEDDEDPNNDFIIPIVPSFGNNDILPHNVMTRGPNTWTRTYARVWRQFIPEAQKHQFEQGGWFFVEVIPNKLAVFSLNSLFFASNNAAVDGCATSREPGYQQLEWLRIQLQFMRDRGVKAILTAHQPPIRQDAKSLWDETCWQKYALWLRQYRDVIVSSHYGHFNFDHFLLQDFEDLDKDTKNGRMSSLQDEQGGHDFETAVSSDYWLELREQWSELPQPPKSMKLLDVEDDEVDENTTTKKGRSDKKKRAKKERQKYLKQMGGRYAERFSASFVSASVVPNLFPTLRVFEYNISGLDIHQTFGLADVPPPAHVSILDDDDDDDDDTEALKKRPQKHKFTIPHPPLASSDPGPAYSPQTLSLLKYTQYFANLTHINNDFHSSKWREGKHSGQKPHNKDHEPQPKKFKFEVLYDTREDEVYKLKDLTMPNLVGLAQRIGKFKPAAAGGSGVLVEASQRSNVTVNDDSWTAAAPSAAAAVADSQARKKEKKDRHDHEKKKDKSAKRTRRNLPWYTFMERAFVGTKSAVEVQEEFGY</sequence>
<dbReference type="InterPro" id="IPR012358">
    <property type="entry name" value="EndopolyPtase_N1"/>
</dbReference>
<keyword evidence="9" id="KW-1133">Transmembrane helix</keyword>
<keyword evidence="7 12" id="KW-0378">Hydrolase</keyword>
<feature type="region of interest" description="Disordered" evidence="13">
    <location>
        <begin position="475"/>
        <end position="514"/>
    </location>
</feature>
<dbReference type="PANTHER" id="PTHR10340:SF55">
    <property type="entry name" value="ENDOPOLYPHOSPHATASE"/>
    <property type="match status" value="1"/>
</dbReference>
<evidence type="ECO:0000256" key="1">
    <source>
        <dbReference type="ARBA" id="ARBA00004576"/>
    </source>
</evidence>
<feature type="chain" id="PRO_5042909491" description="Endopolyphosphatase" evidence="14">
    <location>
        <begin position="18"/>
        <end position="695"/>
    </location>
</feature>
<keyword evidence="6" id="KW-0812">Transmembrane</keyword>
<evidence type="ECO:0000256" key="10">
    <source>
        <dbReference type="ARBA" id="ARBA00023136"/>
    </source>
</evidence>
<feature type="compositionally biased region" description="Acidic residues" evidence="13">
    <location>
        <begin position="478"/>
        <end position="488"/>
    </location>
</feature>
<dbReference type="GO" id="GO:0004309">
    <property type="term" value="F:exopolyphosphatase activity"/>
    <property type="evidence" value="ECO:0007669"/>
    <property type="project" value="TreeGrafter"/>
</dbReference>
<comment type="similarity">
    <text evidence="2">Belongs to the endopolyphosphatase PPN1 family.</text>
</comment>
<dbReference type="Proteomes" id="UP001310890">
    <property type="component" value="Unassembled WGS sequence"/>
</dbReference>
<name>A0AAN7TT83_9PEZI</name>
<comment type="function">
    <text evidence="12">Catalyzes the hydrolysis of inorganic polyphosphate (polyP) chains of many hundreds of phosphate residues into shorter lengths.</text>
</comment>
<organism evidence="15 16">
    <name type="scientific">Meristemomyces frigidus</name>
    <dbReference type="NCBI Taxonomy" id="1508187"/>
    <lineage>
        <taxon>Eukaryota</taxon>
        <taxon>Fungi</taxon>
        <taxon>Dikarya</taxon>
        <taxon>Ascomycota</taxon>
        <taxon>Pezizomycotina</taxon>
        <taxon>Dothideomycetes</taxon>
        <taxon>Dothideomycetidae</taxon>
        <taxon>Mycosphaerellales</taxon>
        <taxon>Teratosphaeriaceae</taxon>
        <taxon>Meristemomyces</taxon>
    </lineage>
</organism>
<feature type="region of interest" description="Disordered" evidence="13">
    <location>
        <begin position="633"/>
        <end position="665"/>
    </location>
</feature>
<evidence type="ECO:0000256" key="2">
    <source>
        <dbReference type="ARBA" id="ARBA00010399"/>
    </source>
</evidence>
<dbReference type="AlphaFoldDB" id="A0AAN7TT83"/>
<feature type="region of interest" description="Disordered" evidence="13">
    <location>
        <begin position="544"/>
        <end position="563"/>
    </location>
</feature>
<evidence type="ECO:0000313" key="16">
    <source>
        <dbReference type="Proteomes" id="UP001310890"/>
    </source>
</evidence>
<proteinExistence type="inferred from homology"/>
<dbReference type="EC" id="3.6.1.10" evidence="3 12"/>